<keyword evidence="2" id="KW-0378">Hydrolase</keyword>
<name>A0A485LTV7_9ZZZZ</name>
<dbReference type="InterPro" id="IPR036514">
    <property type="entry name" value="SGNH_hydro_sf"/>
</dbReference>
<evidence type="ECO:0000313" key="2">
    <source>
        <dbReference type="EMBL" id="VFU11360.1"/>
    </source>
</evidence>
<dbReference type="GO" id="GO:0016787">
    <property type="term" value="F:hydrolase activity"/>
    <property type="evidence" value="ECO:0007669"/>
    <property type="project" value="UniProtKB-KW"/>
</dbReference>
<proteinExistence type="predicted"/>
<organism evidence="2">
    <name type="scientific">anaerobic digester metagenome</name>
    <dbReference type="NCBI Taxonomy" id="1263854"/>
    <lineage>
        <taxon>unclassified sequences</taxon>
        <taxon>metagenomes</taxon>
        <taxon>ecological metagenomes</taxon>
    </lineage>
</organism>
<dbReference type="Pfam" id="PF13472">
    <property type="entry name" value="Lipase_GDSL_2"/>
    <property type="match status" value="1"/>
</dbReference>
<evidence type="ECO:0000259" key="1">
    <source>
        <dbReference type="Pfam" id="PF13472"/>
    </source>
</evidence>
<sequence>MKRMPLILALLIGGIFVFNAVFLGIRVYQAVRLAGESQAFEVRSNDAGRRILVVGDNIGVGTGAGDPGLSIAGLIARDFPAVEIINRSRNGAGATEVLEQLLTAEEEAFDVILIHAGSIDILRLKSPDEIKEPLSRLLHQALAISGRVIVMGPGNIGLAPAFFPPISWMYTERARAARELFVLLARQTRVEYVDLFRESGDDPVRKDPGRFFASDRLHPGSEAYSLWYGELMRQSSLADILRRP</sequence>
<feature type="domain" description="SGNH hydrolase-type esterase" evidence="1">
    <location>
        <begin position="54"/>
        <end position="224"/>
    </location>
</feature>
<accession>A0A485LTV7</accession>
<dbReference type="InterPro" id="IPR013830">
    <property type="entry name" value="SGNH_hydro"/>
</dbReference>
<gene>
    <name evidence="2" type="ORF">SCFA_1040009</name>
</gene>
<protein>
    <submittedName>
        <fullName evidence="2">GDSL-like Lipase/Acylhydrolase</fullName>
    </submittedName>
</protein>
<dbReference type="EMBL" id="CAADRM010000007">
    <property type="protein sequence ID" value="VFU11360.1"/>
    <property type="molecule type" value="Genomic_DNA"/>
</dbReference>
<dbReference type="Gene3D" id="3.40.50.1110">
    <property type="entry name" value="SGNH hydrolase"/>
    <property type="match status" value="1"/>
</dbReference>
<dbReference type="SUPFAM" id="SSF52266">
    <property type="entry name" value="SGNH hydrolase"/>
    <property type="match status" value="1"/>
</dbReference>
<reference evidence="2" key="1">
    <citation type="submission" date="2019-03" db="EMBL/GenBank/DDBJ databases">
        <authorList>
            <person name="Hao L."/>
        </authorList>
    </citation>
    <scope>NUCLEOTIDE SEQUENCE</scope>
</reference>
<dbReference type="AlphaFoldDB" id="A0A485LTV7"/>